<dbReference type="InParanoid" id="C3YEF5"/>
<dbReference type="PANTHER" id="PTHR24006:SF915">
    <property type="entry name" value="UBIQUITIN CARBOXYL-TERMINAL HYDROLASE-RELATED"/>
    <property type="match status" value="1"/>
</dbReference>
<dbReference type="Pfam" id="PF02809">
    <property type="entry name" value="UIM"/>
    <property type="match status" value="2"/>
</dbReference>
<accession>C3YEF5</accession>
<name>C3YEF5_BRAFL</name>
<evidence type="ECO:0000313" key="3">
    <source>
        <dbReference type="EMBL" id="EEN61463.1"/>
    </source>
</evidence>
<sequence length="148" mass="17493">RSQEEEDLTRAMEASMAMFREQKEKEDEDLRKATELSLQEYESCDNGEYEDDTMEEEEAMVEIARSVEEAEDIRKNAETGHLPYSFRLVSVVNHIGKKSSSGHYISDVYDMQTCRWQKWDDSHVDWTSEKVVREECQTSGYIFFYMDK</sequence>
<dbReference type="Gene3D" id="3.90.70.10">
    <property type="entry name" value="Cysteine proteinases"/>
    <property type="match status" value="1"/>
</dbReference>
<dbReference type="CDD" id="cd02257">
    <property type="entry name" value="Peptidase_C19"/>
    <property type="match status" value="1"/>
</dbReference>
<evidence type="ECO:0000259" key="2">
    <source>
        <dbReference type="PROSITE" id="PS50235"/>
    </source>
</evidence>
<organism>
    <name type="scientific">Branchiostoma floridae</name>
    <name type="common">Florida lancelet</name>
    <name type="synonym">Amphioxus</name>
    <dbReference type="NCBI Taxonomy" id="7739"/>
    <lineage>
        <taxon>Eukaryota</taxon>
        <taxon>Metazoa</taxon>
        <taxon>Chordata</taxon>
        <taxon>Cephalochordata</taxon>
        <taxon>Leptocardii</taxon>
        <taxon>Amphioxiformes</taxon>
        <taxon>Branchiostomatidae</taxon>
        <taxon>Branchiostoma</taxon>
    </lineage>
</organism>
<protein>
    <recommendedName>
        <fullName evidence="2">USP domain-containing protein</fullName>
    </recommendedName>
</protein>
<dbReference type="PROSITE" id="PS50235">
    <property type="entry name" value="USP_3"/>
    <property type="match status" value="1"/>
</dbReference>
<dbReference type="eggNOG" id="KOG1868">
    <property type="taxonomic scope" value="Eukaryota"/>
</dbReference>
<dbReference type="SMART" id="SM00726">
    <property type="entry name" value="UIM"/>
    <property type="match status" value="2"/>
</dbReference>
<evidence type="ECO:0000256" key="1">
    <source>
        <dbReference type="SAM" id="MobiDB-lite"/>
    </source>
</evidence>
<dbReference type="GO" id="GO:0016579">
    <property type="term" value="P:protein deubiquitination"/>
    <property type="evidence" value="ECO:0007669"/>
    <property type="project" value="InterPro"/>
</dbReference>
<dbReference type="Pfam" id="PF00443">
    <property type="entry name" value="UCH"/>
    <property type="match status" value="1"/>
</dbReference>
<dbReference type="InterPro" id="IPR050164">
    <property type="entry name" value="Peptidase_C19"/>
</dbReference>
<dbReference type="InterPro" id="IPR018200">
    <property type="entry name" value="USP_CS"/>
</dbReference>
<feature type="compositionally biased region" description="Basic and acidic residues" evidence="1">
    <location>
        <begin position="21"/>
        <end position="34"/>
    </location>
</feature>
<dbReference type="InterPro" id="IPR028889">
    <property type="entry name" value="USP"/>
</dbReference>
<gene>
    <name evidence="3" type="ORF">BRAFLDRAFT_212458</name>
</gene>
<dbReference type="GO" id="GO:0004843">
    <property type="term" value="F:cysteine-type deubiquitinase activity"/>
    <property type="evidence" value="ECO:0007669"/>
    <property type="project" value="InterPro"/>
</dbReference>
<dbReference type="PROSITE" id="PS50330">
    <property type="entry name" value="UIM"/>
    <property type="match status" value="1"/>
</dbReference>
<feature type="region of interest" description="Disordered" evidence="1">
    <location>
        <begin position="21"/>
        <end position="54"/>
    </location>
</feature>
<dbReference type="InterPro" id="IPR001394">
    <property type="entry name" value="Peptidase_C19_UCH"/>
</dbReference>
<dbReference type="SUPFAM" id="SSF54001">
    <property type="entry name" value="Cysteine proteinases"/>
    <property type="match status" value="1"/>
</dbReference>
<dbReference type="STRING" id="7739.C3YEF5"/>
<dbReference type="MEROPS" id="C19.053"/>
<dbReference type="InterPro" id="IPR038765">
    <property type="entry name" value="Papain-like_cys_pep_sf"/>
</dbReference>
<dbReference type="EMBL" id="GG666505">
    <property type="protein sequence ID" value="EEN61463.1"/>
    <property type="molecule type" value="Genomic_DNA"/>
</dbReference>
<proteinExistence type="predicted"/>
<dbReference type="PANTHER" id="PTHR24006">
    <property type="entry name" value="UBIQUITIN CARBOXYL-TERMINAL HYDROLASE"/>
    <property type="match status" value="1"/>
</dbReference>
<feature type="compositionally biased region" description="Acidic residues" evidence="1">
    <location>
        <begin position="42"/>
        <end position="54"/>
    </location>
</feature>
<feature type="domain" description="USP" evidence="2">
    <location>
        <begin position="1"/>
        <end position="148"/>
    </location>
</feature>
<reference evidence="3" key="1">
    <citation type="journal article" date="2008" name="Nature">
        <title>The amphioxus genome and the evolution of the chordate karyotype.</title>
        <authorList>
            <consortium name="US DOE Joint Genome Institute (JGI-PGF)"/>
            <person name="Putnam N.H."/>
            <person name="Butts T."/>
            <person name="Ferrier D.E.K."/>
            <person name="Furlong R.F."/>
            <person name="Hellsten U."/>
            <person name="Kawashima T."/>
            <person name="Robinson-Rechavi M."/>
            <person name="Shoguchi E."/>
            <person name="Terry A."/>
            <person name="Yu J.-K."/>
            <person name="Benito-Gutierrez E.L."/>
            <person name="Dubchak I."/>
            <person name="Garcia-Fernandez J."/>
            <person name="Gibson-Brown J.J."/>
            <person name="Grigoriev I.V."/>
            <person name="Horton A.C."/>
            <person name="de Jong P.J."/>
            <person name="Jurka J."/>
            <person name="Kapitonov V.V."/>
            <person name="Kohara Y."/>
            <person name="Kuroki Y."/>
            <person name="Lindquist E."/>
            <person name="Lucas S."/>
            <person name="Osoegawa K."/>
            <person name="Pennacchio L.A."/>
            <person name="Salamov A.A."/>
            <person name="Satou Y."/>
            <person name="Sauka-Spengler T."/>
            <person name="Schmutz J."/>
            <person name="Shin-I T."/>
            <person name="Toyoda A."/>
            <person name="Bronner-Fraser M."/>
            <person name="Fujiyama A."/>
            <person name="Holland L.Z."/>
            <person name="Holland P.W.H."/>
            <person name="Satoh N."/>
            <person name="Rokhsar D.S."/>
        </authorList>
    </citation>
    <scope>NUCLEOTIDE SEQUENCE [LARGE SCALE GENOMIC DNA]</scope>
    <source>
        <strain evidence="3">S238N-H82</strain>
        <tissue evidence="3">Testes</tissue>
    </source>
</reference>
<dbReference type="InterPro" id="IPR003903">
    <property type="entry name" value="UIM_dom"/>
</dbReference>
<dbReference type="AlphaFoldDB" id="C3YEF5"/>
<dbReference type="PROSITE" id="PS00973">
    <property type="entry name" value="USP_2"/>
    <property type="match status" value="1"/>
</dbReference>
<feature type="non-terminal residue" evidence="3">
    <location>
        <position position="1"/>
    </location>
</feature>